<protein>
    <submittedName>
        <fullName evidence="2">9499_t:CDS:1</fullName>
    </submittedName>
</protein>
<feature type="compositionally biased region" description="Basic and acidic residues" evidence="1">
    <location>
        <begin position="34"/>
        <end position="45"/>
    </location>
</feature>
<organism evidence="2 3">
    <name type="scientific">Gigaspora margarita</name>
    <dbReference type="NCBI Taxonomy" id="4874"/>
    <lineage>
        <taxon>Eukaryota</taxon>
        <taxon>Fungi</taxon>
        <taxon>Fungi incertae sedis</taxon>
        <taxon>Mucoromycota</taxon>
        <taxon>Glomeromycotina</taxon>
        <taxon>Glomeromycetes</taxon>
        <taxon>Diversisporales</taxon>
        <taxon>Gigasporaceae</taxon>
        <taxon>Gigaspora</taxon>
    </lineage>
</organism>
<feature type="non-terminal residue" evidence="2">
    <location>
        <position position="1"/>
    </location>
</feature>
<keyword evidence="3" id="KW-1185">Reference proteome</keyword>
<dbReference type="EMBL" id="CAJVQB010015893">
    <property type="protein sequence ID" value="CAG8777287.1"/>
    <property type="molecule type" value="Genomic_DNA"/>
</dbReference>
<evidence type="ECO:0000256" key="1">
    <source>
        <dbReference type="SAM" id="MobiDB-lite"/>
    </source>
</evidence>
<name>A0ABN7VIP9_GIGMA</name>
<dbReference type="Proteomes" id="UP000789901">
    <property type="component" value="Unassembled WGS sequence"/>
</dbReference>
<accession>A0ABN7VIP9</accession>
<feature type="compositionally biased region" description="Low complexity" evidence="1">
    <location>
        <begin position="19"/>
        <end position="31"/>
    </location>
</feature>
<sequence length="45" mass="5014">EELSEDSNEAENKPEDNDSISSIASSFSFSNNDDDSKKETNENDE</sequence>
<reference evidence="2 3" key="1">
    <citation type="submission" date="2021-06" db="EMBL/GenBank/DDBJ databases">
        <authorList>
            <person name="Kallberg Y."/>
            <person name="Tangrot J."/>
            <person name="Rosling A."/>
        </authorList>
    </citation>
    <scope>NUCLEOTIDE SEQUENCE [LARGE SCALE GENOMIC DNA]</scope>
    <source>
        <strain evidence="2 3">120-4 pot B 10/14</strain>
    </source>
</reference>
<proteinExistence type="predicted"/>
<feature type="region of interest" description="Disordered" evidence="1">
    <location>
        <begin position="1"/>
        <end position="45"/>
    </location>
</feature>
<evidence type="ECO:0000313" key="2">
    <source>
        <dbReference type="EMBL" id="CAG8777287.1"/>
    </source>
</evidence>
<gene>
    <name evidence="2" type="ORF">GMARGA_LOCUS19237</name>
</gene>
<comment type="caution">
    <text evidence="2">The sequence shown here is derived from an EMBL/GenBank/DDBJ whole genome shotgun (WGS) entry which is preliminary data.</text>
</comment>
<evidence type="ECO:0000313" key="3">
    <source>
        <dbReference type="Proteomes" id="UP000789901"/>
    </source>
</evidence>